<dbReference type="GO" id="GO:0016301">
    <property type="term" value="F:kinase activity"/>
    <property type="evidence" value="ECO:0007669"/>
    <property type="project" value="UniProtKB-KW"/>
</dbReference>
<dbReference type="PANTHER" id="PTHR18964">
    <property type="entry name" value="ROK (REPRESSOR, ORF, KINASE) FAMILY"/>
    <property type="match status" value="1"/>
</dbReference>
<keyword evidence="1" id="KW-0808">Transferase</keyword>
<dbReference type="InterPro" id="IPR000600">
    <property type="entry name" value="ROK"/>
</dbReference>
<keyword evidence="2" id="KW-1185">Reference proteome</keyword>
<dbReference type="NCBIfam" id="NF003461">
    <property type="entry name" value="PRK05082.1"/>
    <property type="match status" value="1"/>
</dbReference>
<dbReference type="SUPFAM" id="SSF53067">
    <property type="entry name" value="Actin-like ATPase domain"/>
    <property type="match status" value="1"/>
</dbReference>
<gene>
    <name evidence="1" type="ORF">C7402_11143</name>
</gene>
<dbReference type="Gene3D" id="3.30.420.40">
    <property type="match status" value="2"/>
</dbReference>
<keyword evidence="1" id="KW-0418">Kinase</keyword>
<evidence type="ECO:0000313" key="2">
    <source>
        <dbReference type="Proteomes" id="UP000245712"/>
    </source>
</evidence>
<organism evidence="1 2">
    <name type="scientific">Paraburkholderia unamae</name>
    <dbReference type="NCBI Taxonomy" id="219649"/>
    <lineage>
        <taxon>Bacteria</taxon>
        <taxon>Pseudomonadati</taxon>
        <taxon>Pseudomonadota</taxon>
        <taxon>Betaproteobacteria</taxon>
        <taxon>Burkholderiales</taxon>
        <taxon>Burkholderiaceae</taxon>
        <taxon>Paraburkholderia</taxon>
    </lineage>
</organism>
<name>A0ABX5KKX0_9BURK</name>
<evidence type="ECO:0000313" key="1">
    <source>
        <dbReference type="EMBL" id="PVX81141.1"/>
    </source>
</evidence>
<dbReference type="PROSITE" id="PS01125">
    <property type="entry name" value="ROK"/>
    <property type="match status" value="1"/>
</dbReference>
<dbReference type="PANTHER" id="PTHR18964:SF169">
    <property type="entry name" value="N-ACETYLMANNOSAMINE KINASE"/>
    <property type="match status" value="1"/>
</dbReference>
<dbReference type="InterPro" id="IPR043129">
    <property type="entry name" value="ATPase_NBD"/>
</dbReference>
<dbReference type="EMBL" id="QEOB01000011">
    <property type="protein sequence ID" value="PVX81141.1"/>
    <property type="molecule type" value="Genomic_DNA"/>
</dbReference>
<protein>
    <submittedName>
        <fullName evidence="1">N-acetylmannosamine kinase</fullName>
    </submittedName>
</protein>
<dbReference type="RefSeq" id="WP_244314922.1">
    <property type="nucleotide sequence ID" value="NZ_QEOB01000011.1"/>
</dbReference>
<reference evidence="1 2" key="1">
    <citation type="submission" date="2018-05" db="EMBL/GenBank/DDBJ databases">
        <title>Genomic Encyclopedia of Type Strains, Phase IV (KMG-V): Genome sequencing to study the core and pangenomes of soil and plant-associated prokaryotes.</title>
        <authorList>
            <person name="Whitman W."/>
        </authorList>
    </citation>
    <scope>NUCLEOTIDE SEQUENCE [LARGE SCALE GENOMIC DNA]</scope>
    <source>
        <strain evidence="1 2">SCZa-39</strain>
    </source>
</reference>
<accession>A0ABX5KKX0</accession>
<dbReference type="Pfam" id="PF00480">
    <property type="entry name" value="ROK"/>
    <property type="match status" value="1"/>
</dbReference>
<proteinExistence type="predicted"/>
<dbReference type="InterPro" id="IPR049874">
    <property type="entry name" value="ROK_cs"/>
</dbReference>
<comment type="caution">
    <text evidence="1">The sequence shown here is derived from an EMBL/GenBank/DDBJ whole genome shotgun (WGS) entry which is preliminary data.</text>
</comment>
<dbReference type="Proteomes" id="UP000245712">
    <property type="component" value="Unassembled WGS sequence"/>
</dbReference>
<sequence length="321" mass="32994">MLALDIGGTKIAAAMLDEGAIVMRRQVAMPGSAEAFGRALAELTADMPAPERVAVASTGFVQEGRIHAVNQNIISFWNGFALRDFLAARFACPIVILNDAQAAAWAEYQACETPPGNLLYLTLSTGVGGGLVIGGRLQVGACGLAGHIGHATVSLPSPAGRVPCGCGRTGCLETLASGTAIAREATRVFGEPLDSREVFARAATDRRAERILAHAARAVAEAIANCVMLLDVDHVVIGGSVGLAPGMVERIQAALMEEPVLVRVAITKAALGPDSGLIGAAQWAQAFEGRVEMEARAHAACAAHTGQADAGGHSAPVHAKK</sequence>